<sequence>MLAGLLALVATSAVSVAPARAAVEAVRAGFTPVVFVHGQQGSAQQWESNAMRFSVNGYADGLLHAYEYDTSTASNDQAVAGLDGFIAGVRARTGSPRVDVIAHSRGTSVAQTYLATPERAASVRRYVNVDGRSSATLPGGVPTLALWGSLQPDGSIGGATNVHLPTLGHTETTTSAEGFAHIHRFLRDRPARTTAVLPEPPDRVVIAGRALYYPQNQGVEGVLRVWEVDDRTGARRGGAAHTVTTGPDGSFGPLEVNGRKHYEVEVVREGQQTHHYYFEPFERSNRFVRLQISRPGGITDHVDRCPGHSAFTVIRNREWWADQQAAGDNDRLRFDGVDVLAPTTAPRLRQILAAFVFDDGCDGASAPGVALPPFSTLPFVTGTDRYVPAQPDAGRTVRVTQAVRGSGGATRTVATRNWPSDRHSITVQFKDYVGIGS</sequence>
<dbReference type="Proteomes" id="UP000019277">
    <property type="component" value="Unassembled WGS sequence"/>
</dbReference>
<feature type="domain" description="AFL C-terminal" evidence="2">
    <location>
        <begin position="203"/>
        <end position="295"/>
    </location>
</feature>
<dbReference type="SUPFAM" id="SSF53474">
    <property type="entry name" value="alpha/beta-Hydrolases"/>
    <property type="match status" value="1"/>
</dbReference>
<evidence type="ECO:0000259" key="2">
    <source>
        <dbReference type="Pfam" id="PF18067"/>
    </source>
</evidence>
<feature type="domain" description="AF-1763-like C-terminal" evidence="3">
    <location>
        <begin position="313"/>
        <end position="431"/>
    </location>
</feature>
<dbReference type="InterPro" id="IPR002918">
    <property type="entry name" value="Lipase_EstA/Esterase_EstB"/>
</dbReference>
<dbReference type="GO" id="GO:0016042">
    <property type="term" value="P:lipid catabolic process"/>
    <property type="evidence" value="ECO:0007669"/>
    <property type="project" value="InterPro"/>
</dbReference>
<proteinExistence type="predicted"/>
<dbReference type="STRING" id="909613.UO65_3796"/>
<dbReference type="InterPro" id="IPR029058">
    <property type="entry name" value="AB_hydrolase_fold"/>
</dbReference>
<feature type="chain" id="PRO_5004893780" evidence="1">
    <location>
        <begin position="22"/>
        <end position="437"/>
    </location>
</feature>
<dbReference type="GO" id="GO:0016787">
    <property type="term" value="F:hydrolase activity"/>
    <property type="evidence" value="ECO:0007669"/>
    <property type="project" value="InterPro"/>
</dbReference>
<keyword evidence="5" id="KW-1185">Reference proteome</keyword>
<dbReference type="AlphaFoldDB" id="W7IWN4"/>
<evidence type="ECO:0000259" key="3">
    <source>
        <dbReference type="Pfam" id="PF21768"/>
    </source>
</evidence>
<reference evidence="4 5" key="1">
    <citation type="journal article" date="2014" name="Genome Announc.">
        <title>Draft Genome Sequence of the Antitrypanosomally Active Sponge-Associated Bacterium Actinokineospora sp. Strain EG49.</title>
        <authorList>
            <person name="Harjes J."/>
            <person name="Ryu T."/>
            <person name="Abdelmohsen U.R."/>
            <person name="Moitinho-Silva L."/>
            <person name="Horn H."/>
            <person name="Ravasi T."/>
            <person name="Hentschel U."/>
        </authorList>
    </citation>
    <scope>NUCLEOTIDE SEQUENCE [LARGE SCALE GENOMIC DNA]</scope>
    <source>
        <strain evidence="4 5">EG49</strain>
    </source>
</reference>
<dbReference type="Pfam" id="PF21768">
    <property type="entry name" value="AF_1763-like_C"/>
    <property type="match status" value="1"/>
</dbReference>
<evidence type="ECO:0000313" key="5">
    <source>
        <dbReference type="Proteomes" id="UP000019277"/>
    </source>
</evidence>
<dbReference type="eggNOG" id="COG1075">
    <property type="taxonomic scope" value="Bacteria"/>
</dbReference>
<keyword evidence="1" id="KW-0732">Signal</keyword>
<name>W7IWN4_9PSEU</name>
<feature type="signal peptide" evidence="1">
    <location>
        <begin position="1"/>
        <end position="21"/>
    </location>
</feature>
<dbReference type="Gene3D" id="2.60.40.2200">
    <property type="match status" value="1"/>
</dbReference>
<dbReference type="Pfam" id="PF01674">
    <property type="entry name" value="Lipase_2"/>
    <property type="match status" value="1"/>
</dbReference>
<dbReference type="Gene3D" id="3.40.50.1820">
    <property type="entry name" value="alpha/beta hydrolase"/>
    <property type="match status" value="1"/>
</dbReference>
<dbReference type="EMBL" id="AYXG01000139">
    <property type="protein sequence ID" value="EWC60866.1"/>
    <property type="molecule type" value="Genomic_DNA"/>
</dbReference>
<dbReference type="InterPro" id="IPR040664">
    <property type="entry name" value="AFL_C"/>
</dbReference>
<evidence type="ECO:0000313" key="4">
    <source>
        <dbReference type="EMBL" id="EWC60866.1"/>
    </source>
</evidence>
<dbReference type="Gene3D" id="2.60.40.2190">
    <property type="match status" value="1"/>
</dbReference>
<comment type="caution">
    <text evidence="4">The sequence shown here is derived from an EMBL/GenBank/DDBJ whole genome shotgun (WGS) entry which is preliminary data.</text>
</comment>
<protein>
    <submittedName>
        <fullName evidence="4">Putative lipase</fullName>
    </submittedName>
</protein>
<gene>
    <name evidence="4" type="ORF">UO65_3796</name>
</gene>
<evidence type="ECO:0000256" key="1">
    <source>
        <dbReference type="SAM" id="SignalP"/>
    </source>
</evidence>
<dbReference type="InterPro" id="IPR049036">
    <property type="entry name" value="AF_1763-like_C"/>
</dbReference>
<dbReference type="PATRIC" id="fig|909613.9.peg.3797"/>
<dbReference type="Pfam" id="PF18067">
    <property type="entry name" value="Lipase_C"/>
    <property type="match status" value="1"/>
</dbReference>
<organism evidence="4 5">
    <name type="scientific">Actinokineospora spheciospongiae</name>
    <dbReference type="NCBI Taxonomy" id="909613"/>
    <lineage>
        <taxon>Bacteria</taxon>
        <taxon>Bacillati</taxon>
        <taxon>Actinomycetota</taxon>
        <taxon>Actinomycetes</taxon>
        <taxon>Pseudonocardiales</taxon>
        <taxon>Pseudonocardiaceae</taxon>
        <taxon>Actinokineospora</taxon>
    </lineage>
</organism>
<accession>W7IWN4</accession>